<dbReference type="PROSITE" id="PS50048">
    <property type="entry name" value="ZN2_CY6_FUNGAL_2"/>
    <property type="match status" value="1"/>
</dbReference>
<sequence>MNVSSRHRRAQTYATSWIIVDGSGIAEPGEEKPGVSAWSSSPPAFAAFRLKGWRLAEKGKFRALSLLASSPPDQKPRRHDDSTFAHLPELHRLVAWSVSNAQSGKLSASEELPECRSRKIKCDERKPRCGQCMRRDRVCHLQDSVFKRHAFSFEAESTPTRSSQLIDGCRIADITATAGNSYRDDLQSNPSAVEHGLGGGDSLLLPPVTPVLPPFYPALVDHTSPEQSIPNITPSVPLLRRQYHNPERAHGQTACLNPQTNGSRDNNSATSPSTTGPDGLHETTIEALKDTQEELFLLRHYSECIAPWMDLLYRYEVFSREVLMLARKHPILRYAACAVAAKQLGQMRAPVATVLRGTTQERIAERLVRGRLGFVWYGIKYYEKAIQTLVKSITPKEPQATTANHPSPAVSLSKGDLMVRADGEDPIVRLLGTCILIQYEHLSANRDAWSGHLTGFSKLLDLIDGGKLLEQHPIYEQVYPWTKDIMEVKAGFWNFVVNDLEESFVSHRRTRINTENLALWRNMGLLIEDDGRTTLTSGPYSLSTTAEHVRDKVLCYSLIRLMCKLVCHLAPASEWEALSVASGEPRPTTRTFTSLEGEFDAWYEMLSPSFYPDGKFSTPADAGGAEGSGLFSQEIWFSNDLCSTTMMYYHMARLLLLIHRPSHLLSASPAGSGGSFDLLRAFRETEQKLRLHASAVISIVRGTPCDAVKLRAIQPLYVAGRCCTSTAERKGLVEILTGIQDSLGIATGYRVKALLQEWGMSYQEFGMEARLTAEEQLG</sequence>
<feature type="domain" description="Zn(2)-C6 fungal-type" evidence="3">
    <location>
        <begin position="115"/>
        <end position="141"/>
    </location>
</feature>
<evidence type="ECO:0000313" key="4">
    <source>
        <dbReference type="EMBL" id="PWI66790.1"/>
    </source>
</evidence>
<dbReference type="Proteomes" id="UP000245956">
    <property type="component" value="Unassembled WGS sequence"/>
</dbReference>
<dbReference type="GO" id="GO:0008270">
    <property type="term" value="F:zinc ion binding"/>
    <property type="evidence" value="ECO:0007669"/>
    <property type="project" value="InterPro"/>
</dbReference>
<dbReference type="CDD" id="cd00067">
    <property type="entry name" value="GAL4"/>
    <property type="match status" value="1"/>
</dbReference>
<name>A0A2U3DX04_PURLI</name>
<reference evidence="4 5" key="1">
    <citation type="journal article" date="2016" name="Front. Microbiol.">
        <title>Genome and transcriptome sequences reveal the specific parasitism of the nematophagous Purpureocillium lilacinum 36-1.</title>
        <authorList>
            <person name="Xie J."/>
            <person name="Li S."/>
            <person name="Mo C."/>
            <person name="Xiao X."/>
            <person name="Peng D."/>
            <person name="Wang G."/>
            <person name="Xiao Y."/>
        </authorList>
    </citation>
    <scope>NUCLEOTIDE SEQUENCE [LARGE SCALE GENOMIC DNA]</scope>
    <source>
        <strain evidence="4 5">36-1</strain>
    </source>
</reference>
<dbReference type="PANTHER" id="PTHR37534">
    <property type="entry name" value="TRANSCRIPTIONAL ACTIVATOR PROTEIN UGA3"/>
    <property type="match status" value="1"/>
</dbReference>
<dbReference type="Pfam" id="PF00172">
    <property type="entry name" value="Zn_clus"/>
    <property type="match status" value="1"/>
</dbReference>
<evidence type="ECO:0000256" key="1">
    <source>
        <dbReference type="ARBA" id="ARBA00023242"/>
    </source>
</evidence>
<accession>A0A2U3DX04</accession>
<feature type="compositionally biased region" description="Polar residues" evidence="2">
    <location>
        <begin position="254"/>
        <end position="276"/>
    </location>
</feature>
<keyword evidence="1" id="KW-0539">Nucleus</keyword>
<evidence type="ECO:0000313" key="5">
    <source>
        <dbReference type="Proteomes" id="UP000245956"/>
    </source>
</evidence>
<organism evidence="4 5">
    <name type="scientific">Purpureocillium lilacinum</name>
    <name type="common">Paecilomyces lilacinus</name>
    <dbReference type="NCBI Taxonomy" id="33203"/>
    <lineage>
        <taxon>Eukaryota</taxon>
        <taxon>Fungi</taxon>
        <taxon>Dikarya</taxon>
        <taxon>Ascomycota</taxon>
        <taxon>Pezizomycotina</taxon>
        <taxon>Sordariomycetes</taxon>
        <taxon>Hypocreomycetidae</taxon>
        <taxon>Hypocreales</taxon>
        <taxon>Ophiocordycipitaceae</taxon>
        <taxon>Purpureocillium</taxon>
    </lineage>
</organism>
<dbReference type="InterPro" id="IPR036864">
    <property type="entry name" value="Zn2-C6_fun-type_DNA-bd_sf"/>
</dbReference>
<dbReference type="GO" id="GO:0000981">
    <property type="term" value="F:DNA-binding transcription factor activity, RNA polymerase II-specific"/>
    <property type="evidence" value="ECO:0007669"/>
    <property type="project" value="InterPro"/>
</dbReference>
<dbReference type="Gene3D" id="4.10.240.10">
    <property type="entry name" value="Zn(2)-C6 fungal-type DNA-binding domain"/>
    <property type="match status" value="1"/>
</dbReference>
<dbReference type="PANTHER" id="PTHR37534:SF9">
    <property type="entry name" value="ZN(II)2CYS6 TRANSCRIPTION FACTOR (EUROFUNG)"/>
    <property type="match status" value="1"/>
</dbReference>
<gene>
    <name evidence="4" type="ORF">PCL_04634</name>
</gene>
<proteinExistence type="predicted"/>
<evidence type="ECO:0000259" key="3">
    <source>
        <dbReference type="PROSITE" id="PS50048"/>
    </source>
</evidence>
<dbReference type="GO" id="GO:0045944">
    <property type="term" value="P:positive regulation of transcription by RNA polymerase II"/>
    <property type="evidence" value="ECO:0007669"/>
    <property type="project" value="TreeGrafter"/>
</dbReference>
<dbReference type="EMBL" id="LCWV01000022">
    <property type="protein sequence ID" value="PWI66790.1"/>
    <property type="molecule type" value="Genomic_DNA"/>
</dbReference>
<comment type="caution">
    <text evidence="4">The sequence shown here is derived from an EMBL/GenBank/DDBJ whole genome shotgun (WGS) entry which is preliminary data.</text>
</comment>
<dbReference type="GO" id="GO:0000976">
    <property type="term" value="F:transcription cis-regulatory region binding"/>
    <property type="evidence" value="ECO:0007669"/>
    <property type="project" value="TreeGrafter"/>
</dbReference>
<dbReference type="CDD" id="cd12148">
    <property type="entry name" value="fungal_TF_MHR"/>
    <property type="match status" value="1"/>
</dbReference>
<dbReference type="GO" id="GO:0005634">
    <property type="term" value="C:nucleus"/>
    <property type="evidence" value="ECO:0007669"/>
    <property type="project" value="TreeGrafter"/>
</dbReference>
<dbReference type="SUPFAM" id="SSF57701">
    <property type="entry name" value="Zn2/Cys6 DNA-binding domain"/>
    <property type="match status" value="1"/>
</dbReference>
<feature type="region of interest" description="Disordered" evidence="2">
    <location>
        <begin position="249"/>
        <end position="281"/>
    </location>
</feature>
<evidence type="ECO:0000256" key="2">
    <source>
        <dbReference type="SAM" id="MobiDB-lite"/>
    </source>
</evidence>
<protein>
    <recommendedName>
        <fullName evidence="3">Zn(2)-C6 fungal-type domain-containing protein</fullName>
    </recommendedName>
</protein>
<dbReference type="InterPro" id="IPR001138">
    <property type="entry name" value="Zn2Cys6_DnaBD"/>
</dbReference>
<dbReference type="AlphaFoldDB" id="A0A2U3DX04"/>